<name>A0A7S0D210_MICPS</name>
<dbReference type="AlphaFoldDB" id="A0A7S0D210"/>
<accession>A0A7S0D210</accession>
<feature type="domain" description="VTT" evidence="2">
    <location>
        <begin position="266"/>
        <end position="398"/>
    </location>
</feature>
<sequence length="574" mass="60636">MAPPATARVSTSSAPRGSGYRASRAHSMTSIARGANARVSTRAGSRRRVVSRLRASDGSDGTPATSGSDAGASSSSSASASEEKEKKPRKGTGEMLSGLWNELKYVSLRDDPIPEAVDLLATIEASKARPAPGERWDDARWREQEDAAGAVAGKIGKYWSAKWDNLVNSEAVRDAAPLMSSAVNVAIAGVLLRLALPRIAALQAVGGFDELADFFGLPPRAELSGYLDQLRDLNVLVVFAVYVGLFAAEKLTMTDEFLPIGFILPVVSPAVFGGVIGGTVVTSLASTLAASLNFWLGRTVLREKALALKWKDSPAVGESQWFQALSRRFDSAQFPESKAPFTEGFKSALLLRLCPILPIPLSGNWYVCGMTPLRFSEFFAAHFLGSSKTAFVDAYLGSLLLQAAFENDAVREQAKSVLVFETVALVAISIGVTTYATDLFTQILEEEGIDADKLVEDAFGGAGEGDETPDAPSATGVEKKTKVGDASPSDDAAKWAAEAFVASATFDEVDEMDEGDRDGSVSKPTKVATKGAWWGSGEDVAGGVVEATDEERALLEAMDAAATAALSNDEVAKK</sequence>
<evidence type="ECO:0000313" key="3">
    <source>
        <dbReference type="EMBL" id="CAD8440872.1"/>
    </source>
</evidence>
<evidence type="ECO:0000259" key="2">
    <source>
        <dbReference type="Pfam" id="PF09335"/>
    </source>
</evidence>
<feature type="region of interest" description="Disordered" evidence="1">
    <location>
        <begin position="459"/>
        <end position="489"/>
    </location>
</feature>
<feature type="region of interest" description="Disordered" evidence="1">
    <location>
        <begin position="1"/>
        <end position="94"/>
    </location>
</feature>
<dbReference type="PANTHER" id="PTHR46826:SF1">
    <property type="entry name" value="TVP38_TMEM64 FAMILY MEMBRANE PROTEIN YDJX"/>
    <property type="match status" value="1"/>
</dbReference>
<dbReference type="Pfam" id="PF09335">
    <property type="entry name" value="VTT_dom"/>
    <property type="match status" value="1"/>
</dbReference>
<proteinExistence type="predicted"/>
<feature type="compositionally biased region" description="Low complexity" evidence="1">
    <location>
        <begin position="66"/>
        <end position="80"/>
    </location>
</feature>
<dbReference type="EMBL" id="HBEN01007947">
    <property type="protein sequence ID" value="CAD8440872.1"/>
    <property type="molecule type" value="Transcribed_RNA"/>
</dbReference>
<gene>
    <name evidence="3" type="ORF">MSP1401_LOCUS6553</name>
</gene>
<dbReference type="PANTHER" id="PTHR46826">
    <property type="match status" value="1"/>
</dbReference>
<protein>
    <recommendedName>
        <fullName evidence="2">VTT domain-containing protein</fullName>
    </recommendedName>
</protein>
<evidence type="ECO:0000256" key="1">
    <source>
        <dbReference type="SAM" id="MobiDB-lite"/>
    </source>
</evidence>
<reference evidence="3" key="1">
    <citation type="submission" date="2021-01" db="EMBL/GenBank/DDBJ databases">
        <authorList>
            <person name="Corre E."/>
            <person name="Pelletier E."/>
            <person name="Niang G."/>
            <person name="Scheremetjew M."/>
            <person name="Finn R."/>
            <person name="Kale V."/>
            <person name="Holt S."/>
            <person name="Cochrane G."/>
            <person name="Meng A."/>
            <person name="Brown T."/>
            <person name="Cohen L."/>
        </authorList>
    </citation>
    <scope>NUCLEOTIDE SEQUENCE</scope>
    <source>
        <strain evidence="3">CCAC1681</strain>
    </source>
</reference>
<organism evidence="3">
    <name type="scientific">Micromonas pusilla</name>
    <name type="common">Picoplanktonic green alga</name>
    <name type="synonym">Chromulina pusilla</name>
    <dbReference type="NCBI Taxonomy" id="38833"/>
    <lineage>
        <taxon>Eukaryota</taxon>
        <taxon>Viridiplantae</taxon>
        <taxon>Chlorophyta</taxon>
        <taxon>Mamiellophyceae</taxon>
        <taxon>Mamiellales</taxon>
        <taxon>Mamiellaceae</taxon>
        <taxon>Micromonas</taxon>
    </lineage>
</organism>
<dbReference type="InterPro" id="IPR032816">
    <property type="entry name" value="VTT_dom"/>
</dbReference>
<feature type="region of interest" description="Disordered" evidence="1">
    <location>
        <begin position="510"/>
        <end position="538"/>
    </location>
</feature>
<dbReference type="InterPro" id="IPR053240">
    <property type="entry name" value="VTT_domain"/>
</dbReference>